<dbReference type="HOGENOM" id="CLU_001650_17_2_1"/>
<accession>F0WL87</accession>
<sequence>MENEMKSLNDHHTWKLLEMQPGHRAVGGKWVVRIKRDPSGKIFKFKARLVAKRHTHRTGFDYTETFAPVARKESIKIVLSFAAEQDMAAENVDVDTAFLYGDIDEKIGMDQPDGFADAKYPNMKCKLQRAL</sequence>
<gene>
    <name evidence="2" type="primary">AlNc14C142G7275</name>
    <name evidence="2" type="ORF">ALNC14_081910</name>
</gene>
<name>F0WL87_9STRA</name>
<reference evidence="2" key="1">
    <citation type="journal article" date="2011" name="PLoS Biol.">
        <title>Gene gain and loss during evolution of obligate parasitism in the white rust pathogen of Arabidopsis thaliana.</title>
        <authorList>
            <person name="Kemen E."/>
            <person name="Gardiner A."/>
            <person name="Schultz-Larsen T."/>
            <person name="Kemen A.C."/>
            <person name="Balmuth A.L."/>
            <person name="Robert-Seilaniantz A."/>
            <person name="Bailey K."/>
            <person name="Holub E."/>
            <person name="Studholme D.J."/>
            <person name="Maclean D."/>
            <person name="Jones J.D."/>
        </authorList>
    </citation>
    <scope>NUCLEOTIDE SEQUENCE</scope>
</reference>
<organism evidence="2">
    <name type="scientific">Albugo laibachii Nc14</name>
    <dbReference type="NCBI Taxonomy" id="890382"/>
    <lineage>
        <taxon>Eukaryota</taxon>
        <taxon>Sar</taxon>
        <taxon>Stramenopiles</taxon>
        <taxon>Oomycota</taxon>
        <taxon>Peronosporomycetes</taxon>
        <taxon>Albuginales</taxon>
        <taxon>Albuginaceae</taxon>
        <taxon>Albugo</taxon>
    </lineage>
</organism>
<proteinExistence type="predicted"/>
<dbReference type="EMBL" id="FR824187">
    <property type="protein sequence ID" value="CCA22048.1"/>
    <property type="molecule type" value="Genomic_DNA"/>
</dbReference>
<protein>
    <submittedName>
        <fullName evidence="2">Uncharacterized protein AlNc14C142G7275</fullName>
    </submittedName>
</protein>
<feature type="domain" description="Reverse transcriptase Ty1/copia-type" evidence="1">
    <location>
        <begin position="12"/>
        <end position="131"/>
    </location>
</feature>
<evidence type="ECO:0000313" key="2">
    <source>
        <dbReference type="EMBL" id="CCA22048.1"/>
    </source>
</evidence>
<reference evidence="2" key="2">
    <citation type="submission" date="2011-02" db="EMBL/GenBank/DDBJ databases">
        <authorList>
            <person name="MacLean D."/>
        </authorList>
    </citation>
    <scope>NUCLEOTIDE SEQUENCE</scope>
</reference>
<dbReference type="AlphaFoldDB" id="F0WL87"/>
<dbReference type="InterPro" id="IPR013103">
    <property type="entry name" value="RVT_2"/>
</dbReference>
<evidence type="ECO:0000259" key="1">
    <source>
        <dbReference type="Pfam" id="PF07727"/>
    </source>
</evidence>
<dbReference type="Pfam" id="PF07727">
    <property type="entry name" value="RVT_2"/>
    <property type="match status" value="1"/>
</dbReference>